<protein>
    <submittedName>
        <fullName evidence="1">Uncharacterized protein</fullName>
    </submittedName>
</protein>
<proteinExistence type="predicted"/>
<name>U2IVT4_9STRE</name>
<accession>U2IVT4</accession>
<dbReference type="AlphaFoldDB" id="U2IVT4"/>
<dbReference type="EMBL" id="AWVA01000023">
    <property type="protein sequence ID" value="ERJ78041.1"/>
    <property type="molecule type" value="Genomic_DNA"/>
</dbReference>
<comment type="caution">
    <text evidence="1">The sequence shown here is derived from an EMBL/GenBank/DDBJ whole genome shotgun (WGS) entry which is preliminary data.</text>
</comment>
<sequence length="41" mass="4764">MSNYLSSNLIEILSNQAKQQLNQTFLVRFSCSFCALFWGFL</sequence>
<reference evidence="1 2" key="1">
    <citation type="submission" date="2013-06" db="EMBL/GenBank/DDBJ databases">
        <authorList>
            <person name="Weinstock G."/>
            <person name="Sodergren E."/>
            <person name="Lobos E.A."/>
            <person name="Fulton L."/>
            <person name="Fulton R."/>
            <person name="Courtney L."/>
            <person name="Fronick C."/>
            <person name="O'Laughlin M."/>
            <person name="Godfrey J."/>
            <person name="Wilson R.M."/>
            <person name="Miner T."/>
            <person name="Farmer C."/>
            <person name="Delehaunty K."/>
            <person name="Cordes M."/>
            <person name="Minx P."/>
            <person name="Tomlinson C."/>
            <person name="Chen J."/>
            <person name="Wollam A."/>
            <person name="Pepin K.H."/>
            <person name="Bhonagiri V."/>
            <person name="Zhang X."/>
            <person name="Warren W."/>
            <person name="Mitreva M."/>
            <person name="Mardis E.R."/>
            <person name="Wilson R.K."/>
        </authorList>
    </citation>
    <scope>NUCLEOTIDE SEQUENCE [LARGE SCALE GENOMIC DNA]</scope>
    <source>
        <strain evidence="1 2">W1703</strain>
    </source>
</reference>
<gene>
    <name evidence="1" type="ORF">HMPREF1557_00422</name>
</gene>
<evidence type="ECO:0000313" key="1">
    <source>
        <dbReference type="EMBL" id="ERJ78041.1"/>
    </source>
</evidence>
<organism evidence="1 2">
    <name type="scientific">Streptococcus sobrinus W1703</name>
    <dbReference type="NCBI Taxonomy" id="1227275"/>
    <lineage>
        <taxon>Bacteria</taxon>
        <taxon>Bacillati</taxon>
        <taxon>Bacillota</taxon>
        <taxon>Bacilli</taxon>
        <taxon>Lactobacillales</taxon>
        <taxon>Streptococcaceae</taxon>
        <taxon>Streptococcus</taxon>
    </lineage>
</organism>
<dbReference type="Proteomes" id="UP000016617">
    <property type="component" value="Unassembled WGS sequence"/>
</dbReference>
<evidence type="ECO:0000313" key="2">
    <source>
        <dbReference type="Proteomes" id="UP000016617"/>
    </source>
</evidence>
<dbReference type="HOGENOM" id="CLU_3277546_0_0_9"/>